<proteinExistence type="predicted"/>
<accession>A0A2P2NRX7</accession>
<reference evidence="1" key="1">
    <citation type="submission" date="2018-02" db="EMBL/GenBank/DDBJ databases">
        <title>Rhizophora mucronata_Transcriptome.</title>
        <authorList>
            <person name="Meera S.P."/>
            <person name="Sreeshan A."/>
            <person name="Augustine A."/>
        </authorList>
    </citation>
    <scope>NUCLEOTIDE SEQUENCE</scope>
    <source>
        <tissue evidence="1">Leaf</tissue>
    </source>
</reference>
<evidence type="ECO:0000313" key="1">
    <source>
        <dbReference type="EMBL" id="MBX45267.1"/>
    </source>
</evidence>
<protein>
    <submittedName>
        <fullName evidence="1">Uncharacterized protein</fullName>
    </submittedName>
</protein>
<dbReference type="EMBL" id="GGEC01064783">
    <property type="protein sequence ID" value="MBX45267.1"/>
    <property type="molecule type" value="Transcribed_RNA"/>
</dbReference>
<dbReference type="AlphaFoldDB" id="A0A2P2NRX7"/>
<organism evidence="1">
    <name type="scientific">Rhizophora mucronata</name>
    <name type="common">Asiatic mangrove</name>
    <dbReference type="NCBI Taxonomy" id="61149"/>
    <lineage>
        <taxon>Eukaryota</taxon>
        <taxon>Viridiplantae</taxon>
        <taxon>Streptophyta</taxon>
        <taxon>Embryophyta</taxon>
        <taxon>Tracheophyta</taxon>
        <taxon>Spermatophyta</taxon>
        <taxon>Magnoliopsida</taxon>
        <taxon>eudicotyledons</taxon>
        <taxon>Gunneridae</taxon>
        <taxon>Pentapetalae</taxon>
        <taxon>rosids</taxon>
        <taxon>fabids</taxon>
        <taxon>Malpighiales</taxon>
        <taxon>Rhizophoraceae</taxon>
        <taxon>Rhizophora</taxon>
    </lineage>
</organism>
<sequence>MCKQVMEMVVRTFGTLGRCNLRDFCWWFFQKGFKHRIN</sequence>
<name>A0A2P2NRX7_RHIMU</name>